<dbReference type="Proteomes" id="UP000572680">
    <property type="component" value="Unassembled WGS sequence"/>
</dbReference>
<evidence type="ECO:0000313" key="2">
    <source>
        <dbReference type="Proteomes" id="UP000572680"/>
    </source>
</evidence>
<accession>A0A7W3QNL8</accession>
<organism evidence="1 2">
    <name type="scientific">Actinomadura namibiensis</name>
    <dbReference type="NCBI Taxonomy" id="182080"/>
    <lineage>
        <taxon>Bacteria</taxon>
        <taxon>Bacillati</taxon>
        <taxon>Actinomycetota</taxon>
        <taxon>Actinomycetes</taxon>
        <taxon>Streptosporangiales</taxon>
        <taxon>Thermomonosporaceae</taxon>
        <taxon>Actinomadura</taxon>
    </lineage>
</organism>
<proteinExistence type="predicted"/>
<dbReference type="EMBL" id="JACJIA010000006">
    <property type="protein sequence ID" value="MBA8953158.1"/>
    <property type="molecule type" value="Genomic_DNA"/>
</dbReference>
<keyword evidence="2" id="KW-1185">Reference proteome</keyword>
<protein>
    <submittedName>
        <fullName evidence="1">Uncharacterized protein</fullName>
    </submittedName>
</protein>
<evidence type="ECO:0000313" key="1">
    <source>
        <dbReference type="EMBL" id="MBA8953158.1"/>
    </source>
</evidence>
<gene>
    <name evidence="1" type="ORF">HNR61_004808</name>
</gene>
<dbReference type="AlphaFoldDB" id="A0A7W3QNL8"/>
<reference evidence="1 2" key="1">
    <citation type="submission" date="2020-08" db="EMBL/GenBank/DDBJ databases">
        <title>Genomic Encyclopedia of Type Strains, Phase IV (KMG-IV): sequencing the most valuable type-strain genomes for metagenomic binning, comparative biology and taxonomic classification.</title>
        <authorList>
            <person name="Goeker M."/>
        </authorList>
    </citation>
    <scope>NUCLEOTIDE SEQUENCE [LARGE SCALE GENOMIC DNA]</scope>
    <source>
        <strain evidence="1 2">DSM 44197</strain>
    </source>
</reference>
<name>A0A7W3QNL8_ACTNM</name>
<dbReference type="RefSeq" id="WP_182845376.1">
    <property type="nucleotide sequence ID" value="NZ_BAAALP010000063.1"/>
</dbReference>
<comment type="caution">
    <text evidence="1">The sequence shown here is derived from an EMBL/GenBank/DDBJ whole genome shotgun (WGS) entry which is preliminary data.</text>
</comment>
<sequence length="78" mass="8792">METADPRPAPHPLSPRFRDQMIARRWLGDYLRYSADNLNRDGDHDQATAFRAAITPVRADGHSDVGTVHHRVLSASAW</sequence>